<dbReference type="eggNOG" id="KOG2177">
    <property type="taxonomic scope" value="Eukaryota"/>
</dbReference>
<dbReference type="PRINTS" id="PR01407">
    <property type="entry name" value="BUTYPHLNCDUF"/>
</dbReference>
<dbReference type="InterPro" id="IPR003879">
    <property type="entry name" value="Butyrophylin_SPRY"/>
</dbReference>
<evidence type="ECO:0000313" key="3">
    <source>
        <dbReference type="Proteomes" id="UP000007267"/>
    </source>
</evidence>
<dbReference type="InterPro" id="IPR001870">
    <property type="entry name" value="B30.2/SPRY"/>
</dbReference>
<dbReference type="SMART" id="SM00589">
    <property type="entry name" value="PRY"/>
    <property type="match status" value="1"/>
</dbReference>
<dbReference type="Gene3D" id="2.60.120.920">
    <property type="match status" value="1"/>
</dbReference>
<keyword evidence="3" id="KW-1185">Reference proteome</keyword>
<dbReference type="PANTHER" id="PTHR24103">
    <property type="entry name" value="E3 UBIQUITIN-PROTEIN LIGASE TRIM"/>
    <property type="match status" value="1"/>
</dbReference>
<dbReference type="SUPFAM" id="SSF49899">
    <property type="entry name" value="Concanavalin A-like lectins/glucanases"/>
    <property type="match status" value="1"/>
</dbReference>
<dbReference type="AlphaFoldDB" id="K7FLY0"/>
<dbReference type="HOGENOM" id="CLU_013137_7_4_1"/>
<organism evidence="2 3">
    <name type="scientific">Pelodiscus sinensis</name>
    <name type="common">Chinese softshell turtle</name>
    <name type="synonym">Trionyx sinensis</name>
    <dbReference type="NCBI Taxonomy" id="13735"/>
    <lineage>
        <taxon>Eukaryota</taxon>
        <taxon>Metazoa</taxon>
        <taxon>Chordata</taxon>
        <taxon>Craniata</taxon>
        <taxon>Vertebrata</taxon>
        <taxon>Euteleostomi</taxon>
        <taxon>Archelosauria</taxon>
        <taxon>Testudinata</taxon>
        <taxon>Testudines</taxon>
        <taxon>Cryptodira</taxon>
        <taxon>Trionychia</taxon>
        <taxon>Trionychidae</taxon>
        <taxon>Pelodiscus</taxon>
    </lineage>
</organism>
<dbReference type="Ensembl" id="ENSPSIT00000009086.1">
    <property type="protein sequence ID" value="ENSPSIP00000009040.1"/>
    <property type="gene ID" value="ENSPSIG00000008245.1"/>
</dbReference>
<dbReference type="Proteomes" id="UP000007267">
    <property type="component" value="Unassembled WGS sequence"/>
</dbReference>
<dbReference type="PROSITE" id="PS50188">
    <property type="entry name" value="B302_SPRY"/>
    <property type="match status" value="1"/>
</dbReference>
<dbReference type="Pfam" id="PF00622">
    <property type="entry name" value="SPRY"/>
    <property type="match status" value="1"/>
</dbReference>
<dbReference type="InterPro" id="IPR006574">
    <property type="entry name" value="PRY"/>
</dbReference>
<dbReference type="Pfam" id="PF13765">
    <property type="entry name" value="PRY"/>
    <property type="match status" value="1"/>
</dbReference>
<dbReference type="EMBL" id="AGCU01053954">
    <property type="status" value="NOT_ANNOTATED_CDS"/>
    <property type="molecule type" value="Genomic_DNA"/>
</dbReference>
<dbReference type="InterPro" id="IPR013320">
    <property type="entry name" value="ConA-like_dom_sf"/>
</dbReference>
<reference evidence="3" key="2">
    <citation type="journal article" date="2013" name="Nat. Genet.">
        <title>The draft genomes of soft-shell turtle and green sea turtle yield insights into the development and evolution of the turtle-specific body plan.</title>
        <authorList>
            <person name="Wang Z."/>
            <person name="Pascual-Anaya J."/>
            <person name="Zadissa A."/>
            <person name="Li W."/>
            <person name="Niimura Y."/>
            <person name="Huang Z."/>
            <person name="Li C."/>
            <person name="White S."/>
            <person name="Xiong Z."/>
            <person name="Fang D."/>
            <person name="Wang B."/>
            <person name="Ming Y."/>
            <person name="Chen Y."/>
            <person name="Zheng Y."/>
            <person name="Kuraku S."/>
            <person name="Pignatelli M."/>
            <person name="Herrero J."/>
            <person name="Beal K."/>
            <person name="Nozawa M."/>
            <person name="Li Q."/>
            <person name="Wang J."/>
            <person name="Zhang H."/>
            <person name="Yu L."/>
            <person name="Shigenobu S."/>
            <person name="Wang J."/>
            <person name="Liu J."/>
            <person name="Flicek P."/>
            <person name="Searle S."/>
            <person name="Wang J."/>
            <person name="Kuratani S."/>
            <person name="Yin Y."/>
            <person name="Aken B."/>
            <person name="Zhang G."/>
            <person name="Irie N."/>
        </authorList>
    </citation>
    <scope>NUCLEOTIDE SEQUENCE [LARGE SCALE GENOMIC DNA]</scope>
    <source>
        <strain evidence="3">Daiwa-1</strain>
    </source>
</reference>
<protein>
    <recommendedName>
        <fullName evidence="1">B30.2/SPRY domain-containing protein</fullName>
    </recommendedName>
</protein>
<reference evidence="2" key="4">
    <citation type="submission" date="2025-09" db="UniProtKB">
        <authorList>
            <consortium name="Ensembl"/>
        </authorList>
    </citation>
    <scope>IDENTIFICATION</scope>
</reference>
<evidence type="ECO:0000313" key="2">
    <source>
        <dbReference type="Ensembl" id="ENSPSIP00000009040.1"/>
    </source>
</evidence>
<proteinExistence type="predicted"/>
<reference evidence="3" key="1">
    <citation type="submission" date="2011-10" db="EMBL/GenBank/DDBJ databases">
        <authorList>
            <consortium name="Soft-shell Turtle Genome Consortium"/>
        </authorList>
    </citation>
    <scope>NUCLEOTIDE SEQUENCE [LARGE SCALE GENOMIC DNA]</scope>
    <source>
        <strain evidence="3">Daiwa-1</strain>
    </source>
</reference>
<accession>K7FLY0</accession>
<sequence length="164" mass="18507">NVTLDPKTAHPNLVLCKKRKYVTSVHPPQDLPDNPKRFDTVPCVLGSEGFTSRKHYWEVVVGNQREWAVGVARDSVRRKGSVQLTPEERIWALGRWWVGGEHTEAAHLLSGYEGAETIGVLLEYGKGKVTFYEQDKVTIMRVDFGGEEVFPFFYVGPGVHLKVI</sequence>
<feature type="domain" description="B30.2/SPRY" evidence="1">
    <location>
        <begin position="1"/>
        <end position="164"/>
    </location>
</feature>
<name>K7FLY0_PELSI</name>
<dbReference type="GeneTree" id="ENSGT01030000234669"/>
<reference evidence="2" key="3">
    <citation type="submission" date="2025-08" db="UniProtKB">
        <authorList>
            <consortium name="Ensembl"/>
        </authorList>
    </citation>
    <scope>IDENTIFICATION</scope>
</reference>
<dbReference type="InterPro" id="IPR003877">
    <property type="entry name" value="SPRY_dom"/>
</dbReference>
<dbReference type="SMART" id="SM00449">
    <property type="entry name" value="SPRY"/>
    <property type="match status" value="1"/>
</dbReference>
<evidence type="ECO:0000259" key="1">
    <source>
        <dbReference type="PROSITE" id="PS50188"/>
    </source>
</evidence>
<dbReference type="InterPro" id="IPR050143">
    <property type="entry name" value="TRIM/RBCC"/>
</dbReference>
<dbReference type="InterPro" id="IPR043136">
    <property type="entry name" value="B30.2/SPRY_sf"/>
</dbReference>